<keyword evidence="2" id="KW-1185">Reference proteome</keyword>
<dbReference type="GeneID" id="18798448"/>
<dbReference type="KEGG" id="shs:STEHIDRAFT_135583"/>
<name>R7RXG2_STEHR</name>
<accession>R7RXG2</accession>
<reference evidence="2" key="1">
    <citation type="journal article" date="2012" name="Science">
        <title>The Paleozoic origin of enzymatic lignin decomposition reconstructed from 31 fungal genomes.</title>
        <authorList>
            <person name="Floudas D."/>
            <person name="Binder M."/>
            <person name="Riley R."/>
            <person name="Barry K."/>
            <person name="Blanchette R.A."/>
            <person name="Henrissat B."/>
            <person name="Martinez A.T."/>
            <person name="Otillar R."/>
            <person name="Spatafora J.W."/>
            <person name="Yadav J.S."/>
            <person name="Aerts A."/>
            <person name="Benoit I."/>
            <person name="Boyd A."/>
            <person name="Carlson A."/>
            <person name="Copeland A."/>
            <person name="Coutinho P.M."/>
            <person name="de Vries R.P."/>
            <person name="Ferreira P."/>
            <person name="Findley K."/>
            <person name="Foster B."/>
            <person name="Gaskell J."/>
            <person name="Glotzer D."/>
            <person name="Gorecki P."/>
            <person name="Heitman J."/>
            <person name="Hesse C."/>
            <person name="Hori C."/>
            <person name="Igarashi K."/>
            <person name="Jurgens J.A."/>
            <person name="Kallen N."/>
            <person name="Kersten P."/>
            <person name="Kohler A."/>
            <person name="Kuees U."/>
            <person name="Kumar T.K.A."/>
            <person name="Kuo A."/>
            <person name="LaButti K."/>
            <person name="Larrondo L.F."/>
            <person name="Lindquist E."/>
            <person name="Ling A."/>
            <person name="Lombard V."/>
            <person name="Lucas S."/>
            <person name="Lundell T."/>
            <person name="Martin R."/>
            <person name="McLaughlin D.J."/>
            <person name="Morgenstern I."/>
            <person name="Morin E."/>
            <person name="Murat C."/>
            <person name="Nagy L.G."/>
            <person name="Nolan M."/>
            <person name="Ohm R.A."/>
            <person name="Patyshakuliyeva A."/>
            <person name="Rokas A."/>
            <person name="Ruiz-Duenas F.J."/>
            <person name="Sabat G."/>
            <person name="Salamov A."/>
            <person name="Samejima M."/>
            <person name="Schmutz J."/>
            <person name="Slot J.C."/>
            <person name="St John F."/>
            <person name="Stenlid J."/>
            <person name="Sun H."/>
            <person name="Sun S."/>
            <person name="Syed K."/>
            <person name="Tsang A."/>
            <person name="Wiebenga A."/>
            <person name="Young D."/>
            <person name="Pisabarro A."/>
            <person name="Eastwood D.C."/>
            <person name="Martin F."/>
            <person name="Cullen D."/>
            <person name="Grigoriev I.V."/>
            <person name="Hibbett D.S."/>
        </authorList>
    </citation>
    <scope>NUCLEOTIDE SEQUENCE [LARGE SCALE GENOMIC DNA]</scope>
    <source>
        <strain evidence="2">FP-91666</strain>
    </source>
</reference>
<protein>
    <submittedName>
        <fullName evidence="1">Uncharacterized protein</fullName>
    </submittedName>
</protein>
<sequence length="159" mass="17486">MIPLRPLADLDGPWSMPFAMSIPFSPGLRAAGGWTPMHDIPDALFLALDERIAKNVHGGKQSFVGNSYALITPLPDVKWQYGTSLTEGSRRILSVVIVSTNRARPPISYVPTDTLHSALYSQCHYVGPLDDKLPHHCSKLETFDIFLFECPGPTLTLLA</sequence>
<gene>
    <name evidence="1" type="ORF">STEHIDRAFT_135583</name>
</gene>
<evidence type="ECO:0000313" key="2">
    <source>
        <dbReference type="Proteomes" id="UP000053927"/>
    </source>
</evidence>
<dbReference type="RefSeq" id="XP_007311009.1">
    <property type="nucleotide sequence ID" value="XM_007310947.1"/>
</dbReference>
<proteinExistence type="predicted"/>
<dbReference type="AlphaFoldDB" id="R7RXG2"/>
<evidence type="ECO:0000313" key="1">
    <source>
        <dbReference type="EMBL" id="EIM80029.1"/>
    </source>
</evidence>
<dbReference type="EMBL" id="JH687400">
    <property type="protein sequence ID" value="EIM80029.1"/>
    <property type="molecule type" value="Genomic_DNA"/>
</dbReference>
<organism evidence="1 2">
    <name type="scientific">Stereum hirsutum (strain FP-91666)</name>
    <name type="common">White-rot fungus</name>
    <dbReference type="NCBI Taxonomy" id="721885"/>
    <lineage>
        <taxon>Eukaryota</taxon>
        <taxon>Fungi</taxon>
        <taxon>Dikarya</taxon>
        <taxon>Basidiomycota</taxon>
        <taxon>Agaricomycotina</taxon>
        <taxon>Agaricomycetes</taxon>
        <taxon>Russulales</taxon>
        <taxon>Stereaceae</taxon>
        <taxon>Stereum</taxon>
    </lineage>
</organism>
<dbReference type="Proteomes" id="UP000053927">
    <property type="component" value="Unassembled WGS sequence"/>
</dbReference>